<reference evidence="1" key="1">
    <citation type="journal article" date="2020" name="Nature">
        <title>Giant virus diversity and host interactions through global metagenomics.</title>
        <authorList>
            <person name="Schulz F."/>
            <person name="Roux S."/>
            <person name="Paez-Espino D."/>
            <person name="Jungbluth S."/>
            <person name="Walsh D.A."/>
            <person name="Denef V.J."/>
            <person name="McMahon K.D."/>
            <person name="Konstantinidis K.T."/>
            <person name="Eloe-Fadrosh E.A."/>
            <person name="Kyrpides N.C."/>
            <person name="Woyke T."/>
        </authorList>
    </citation>
    <scope>NUCLEOTIDE SEQUENCE</scope>
    <source>
        <strain evidence="1">GVMAG-M-3300023184-50</strain>
    </source>
</reference>
<evidence type="ECO:0000313" key="1">
    <source>
        <dbReference type="EMBL" id="QHT88313.1"/>
    </source>
</evidence>
<dbReference type="AlphaFoldDB" id="A0A6C0I877"/>
<protein>
    <submittedName>
        <fullName evidence="1">Uncharacterized protein</fullName>
    </submittedName>
</protein>
<organism evidence="1">
    <name type="scientific">viral metagenome</name>
    <dbReference type="NCBI Taxonomy" id="1070528"/>
    <lineage>
        <taxon>unclassified sequences</taxon>
        <taxon>metagenomes</taxon>
        <taxon>organismal metagenomes</taxon>
    </lineage>
</organism>
<dbReference type="EMBL" id="MN740114">
    <property type="protein sequence ID" value="QHT88313.1"/>
    <property type="molecule type" value="Genomic_DNA"/>
</dbReference>
<sequence>MMSSINGKKYEVLISELLKLTGTPAGSNRHVNDIQIPFKGTKVDVEVKHTKGAEFGQCRAVLQDGVLVASNPLFQDCIAHTELFGGNIPPFLQKKSLLFHEWEAVSSQFKDEMYPASRTSISEYYSKKGNSYIQIKGLGLYHTGEDVCGFGVPYFECLTQLRVRCKRHGIKCPITKKDIPTSVMTSFWIKTPPPPSPYSLDDATKFPPSLEI</sequence>
<accession>A0A6C0I877</accession>
<proteinExistence type="predicted"/>
<name>A0A6C0I877_9ZZZZ</name>